<dbReference type="EMBL" id="CM047742">
    <property type="protein sequence ID" value="KAJ0034004.1"/>
    <property type="molecule type" value="Genomic_DNA"/>
</dbReference>
<evidence type="ECO:0000313" key="1">
    <source>
        <dbReference type="EMBL" id="KAJ0034004.1"/>
    </source>
</evidence>
<reference evidence="2" key="1">
    <citation type="journal article" date="2023" name="G3 (Bethesda)">
        <title>Genome assembly and association tests identify interacting loci associated with vigor, precocity, and sex in interspecific pistachio rootstocks.</title>
        <authorList>
            <person name="Palmer W."/>
            <person name="Jacygrad E."/>
            <person name="Sagayaradj S."/>
            <person name="Cavanaugh K."/>
            <person name="Han R."/>
            <person name="Bertier L."/>
            <person name="Beede B."/>
            <person name="Kafkas S."/>
            <person name="Golino D."/>
            <person name="Preece J."/>
            <person name="Michelmore R."/>
        </authorList>
    </citation>
    <scope>NUCLEOTIDE SEQUENCE [LARGE SCALE GENOMIC DNA]</scope>
</reference>
<accession>A0ACC0YA91</accession>
<sequence>MYACRYPAALHVVHEADDGSVAVVASIFNYGRQDPLIQEVHFPSHLSV</sequence>
<name>A0ACC0YA91_9ROSI</name>
<evidence type="ECO:0000313" key="2">
    <source>
        <dbReference type="Proteomes" id="UP001163603"/>
    </source>
</evidence>
<keyword evidence="2" id="KW-1185">Reference proteome</keyword>
<gene>
    <name evidence="1" type="ORF">Pint_25168</name>
</gene>
<proteinExistence type="predicted"/>
<dbReference type="Proteomes" id="UP001163603">
    <property type="component" value="Chromosome 7"/>
</dbReference>
<protein>
    <submittedName>
        <fullName evidence="1">Uncharacterized protein</fullName>
    </submittedName>
</protein>
<organism evidence="1 2">
    <name type="scientific">Pistacia integerrima</name>
    <dbReference type="NCBI Taxonomy" id="434235"/>
    <lineage>
        <taxon>Eukaryota</taxon>
        <taxon>Viridiplantae</taxon>
        <taxon>Streptophyta</taxon>
        <taxon>Embryophyta</taxon>
        <taxon>Tracheophyta</taxon>
        <taxon>Spermatophyta</taxon>
        <taxon>Magnoliopsida</taxon>
        <taxon>eudicotyledons</taxon>
        <taxon>Gunneridae</taxon>
        <taxon>Pentapetalae</taxon>
        <taxon>rosids</taxon>
        <taxon>malvids</taxon>
        <taxon>Sapindales</taxon>
        <taxon>Anacardiaceae</taxon>
        <taxon>Pistacia</taxon>
    </lineage>
</organism>
<comment type="caution">
    <text evidence="1">The sequence shown here is derived from an EMBL/GenBank/DDBJ whole genome shotgun (WGS) entry which is preliminary data.</text>
</comment>